<feature type="domain" description="NAD(P)-binding" evidence="1">
    <location>
        <begin position="8"/>
        <end position="86"/>
    </location>
</feature>
<organism evidence="2 3">
    <name type="scientific">Clonostachys byssicola</name>
    <dbReference type="NCBI Taxonomy" id="160290"/>
    <lineage>
        <taxon>Eukaryota</taxon>
        <taxon>Fungi</taxon>
        <taxon>Dikarya</taxon>
        <taxon>Ascomycota</taxon>
        <taxon>Pezizomycotina</taxon>
        <taxon>Sordariomycetes</taxon>
        <taxon>Hypocreomycetidae</taxon>
        <taxon>Hypocreales</taxon>
        <taxon>Bionectriaceae</taxon>
        <taxon>Clonostachys</taxon>
    </lineage>
</organism>
<dbReference type="InterPro" id="IPR016040">
    <property type="entry name" value="NAD(P)-bd_dom"/>
</dbReference>
<dbReference type="GO" id="GO:0004029">
    <property type="term" value="F:aldehyde dehydrogenase (NAD+) activity"/>
    <property type="evidence" value="ECO:0007669"/>
    <property type="project" value="TreeGrafter"/>
</dbReference>
<gene>
    <name evidence="2" type="ORF">CBYS24578_00009757</name>
</gene>
<dbReference type="Pfam" id="PF13460">
    <property type="entry name" value="NAD_binding_10"/>
    <property type="match status" value="1"/>
</dbReference>
<reference evidence="2" key="1">
    <citation type="submission" date="2021-10" db="EMBL/GenBank/DDBJ databases">
        <authorList>
            <person name="Piombo E."/>
        </authorList>
    </citation>
    <scope>NUCLEOTIDE SEQUENCE</scope>
</reference>
<sequence>MASVFITGASGFIGGQVLKAIIDHPREYGTIRALVRNPDAAKLIQEAFPQVQTVIGDLDNVSLMEEEAEKATVVLNVASNKHIDSVRAIHRGLAKRKSPSYWVQVSGASLLAADELASSSFQPGSASDVVFDDIADAAKIRTLIRAHPSRVVDNYLLDVAASDYPKIRSAIIFPPIVYGRGEGPINKKSIQIPALCRVALARGRAVQVGKGLSRWGSVHVRDLGRVWAELADAGANGCKVAEVWGEQGLYFPSAQNISFGEISELVAHEAQENKLISSREVEKITPEEAAKLLPGGSVFFGTNALIKSQRTEKELELKNAEEPITAEIGRALLEEANV</sequence>
<accession>A0A9N9YD54</accession>
<protein>
    <recommendedName>
        <fullName evidence="1">NAD(P)-binding domain-containing protein</fullName>
    </recommendedName>
</protein>
<dbReference type="OrthoDB" id="2130169at2759"/>
<dbReference type="GO" id="GO:0005737">
    <property type="term" value="C:cytoplasm"/>
    <property type="evidence" value="ECO:0007669"/>
    <property type="project" value="TreeGrafter"/>
</dbReference>
<name>A0A9N9YD54_9HYPO</name>
<dbReference type="Proteomes" id="UP000754883">
    <property type="component" value="Unassembled WGS sequence"/>
</dbReference>
<evidence type="ECO:0000313" key="3">
    <source>
        <dbReference type="Proteomes" id="UP000754883"/>
    </source>
</evidence>
<proteinExistence type="predicted"/>
<evidence type="ECO:0000313" key="2">
    <source>
        <dbReference type="EMBL" id="CAH0003686.1"/>
    </source>
</evidence>
<dbReference type="PANTHER" id="PTHR48079:SF8">
    <property type="entry name" value="NAD(P)-BINDING DOMAIN-CONTAINING PROTEIN"/>
    <property type="match status" value="1"/>
</dbReference>
<dbReference type="PANTHER" id="PTHR48079">
    <property type="entry name" value="PROTEIN YEEZ"/>
    <property type="match status" value="1"/>
</dbReference>
<dbReference type="Gene3D" id="3.40.50.720">
    <property type="entry name" value="NAD(P)-binding Rossmann-like Domain"/>
    <property type="match status" value="1"/>
</dbReference>
<dbReference type="InterPro" id="IPR051783">
    <property type="entry name" value="NAD(P)-dependent_oxidoreduct"/>
</dbReference>
<comment type="caution">
    <text evidence="2">The sequence shown here is derived from an EMBL/GenBank/DDBJ whole genome shotgun (WGS) entry which is preliminary data.</text>
</comment>
<dbReference type="AlphaFoldDB" id="A0A9N9YD54"/>
<keyword evidence="3" id="KW-1185">Reference proteome</keyword>
<dbReference type="InterPro" id="IPR036291">
    <property type="entry name" value="NAD(P)-bd_dom_sf"/>
</dbReference>
<dbReference type="EMBL" id="CABFNO020001565">
    <property type="protein sequence ID" value="CAH0003686.1"/>
    <property type="molecule type" value="Genomic_DNA"/>
</dbReference>
<evidence type="ECO:0000259" key="1">
    <source>
        <dbReference type="Pfam" id="PF13460"/>
    </source>
</evidence>
<dbReference type="SUPFAM" id="SSF51735">
    <property type="entry name" value="NAD(P)-binding Rossmann-fold domains"/>
    <property type="match status" value="1"/>
</dbReference>